<keyword evidence="14 22" id="KW-0238">DNA-binding</keyword>
<dbReference type="FunFam" id="3.80.10.10:FF:002634">
    <property type="entry name" value="Slit homolog 1b (Drosophila)"/>
    <property type="match status" value="1"/>
</dbReference>
<dbReference type="Gene3D" id="1.10.10.60">
    <property type="entry name" value="Homeodomain-like"/>
    <property type="match status" value="1"/>
</dbReference>
<dbReference type="InterPro" id="IPR000483">
    <property type="entry name" value="Cys-rich_flank_reg_C"/>
</dbReference>
<feature type="domain" description="CTCK" evidence="24">
    <location>
        <begin position="1619"/>
        <end position="1699"/>
    </location>
</feature>
<dbReference type="Pfam" id="PF00157">
    <property type="entry name" value="Pou"/>
    <property type="match status" value="1"/>
</dbReference>
<feature type="disulfide bond" evidence="21">
    <location>
        <begin position="1604"/>
        <end position="1613"/>
    </location>
</feature>
<keyword evidence="13" id="KW-0805">Transcription regulation</keyword>
<dbReference type="PANTHER" id="PTHR45836:SF2">
    <property type="entry name" value="SLIT HOMOLOG 2 PROTEIN"/>
    <property type="match status" value="1"/>
</dbReference>
<dbReference type="SMART" id="SM00369">
    <property type="entry name" value="LRR_TYP"/>
    <property type="match status" value="9"/>
</dbReference>
<evidence type="ECO:0000256" key="4">
    <source>
        <dbReference type="ARBA" id="ARBA00022500"/>
    </source>
</evidence>
<dbReference type="InterPro" id="IPR003591">
    <property type="entry name" value="Leu-rich_rpt_typical-subtyp"/>
</dbReference>
<dbReference type="SMART" id="SM00274">
    <property type="entry name" value="FOLN"/>
    <property type="match status" value="4"/>
</dbReference>
<keyword evidence="11" id="KW-0221">Differentiation</keyword>
<dbReference type="CDD" id="cd00054">
    <property type="entry name" value="EGF_CA"/>
    <property type="match status" value="5"/>
</dbReference>
<evidence type="ECO:0000256" key="6">
    <source>
        <dbReference type="ARBA" id="ARBA00022536"/>
    </source>
</evidence>
<dbReference type="InterPro" id="IPR001791">
    <property type="entry name" value="Laminin_G"/>
</dbReference>
<dbReference type="InterPro" id="IPR003645">
    <property type="entry name" value="Fol_N"/>
</dbReference>
<dbReference type="SMART" id="SM00389">
    <property type="entry name" value="HOX"/>
    <property type="match status" value="1"/>
</dbReference>
<sequence length="1845" mass="206602">IVTWPNPEESQDIKALQKDLEQFAKLLKQKRIPLGYTWADVGLTLGVLFAKVFSQATICRFEALQLSFKDMRKLRPLLQKCVEEADNSENLQEIRKAETVMQARKRKQTSIENRVRGDLESMFLQCPKPILQQISHMAPQLGFEKDVVRVWFCNHRQKGKQSSSDSSQREDFEAAGSPFSGGPVSFPLAPGPHFGTPGYGGPHFTTLYSSVLFPEAEAFPSVSVTTLGLPDAFQRRCLPFPGMGTEEGGQLGSEPWGSYQGFGIKFFIRLGRNWEHTGKGVINPIGCYMVPISPEHHFCLEMGMTSVKTKFRQFQGKLSKTVYKATSYGLYILSSMQLDYNQISCIEDGAFRALRDLEVLTLNNNNITRLSVASFNHMPKLRTFRLHSNNLYCDCHLAWLSDWLRQRPRVGLYTQCMGPSHLRGHNVAEVQKREFVCSGHQSFMAPSCSVLHCPAACTCSNNIVDCRGKGLTEIPTNLPETITEIRLEQNSIKVIPPGAFSPYKKLRRIDLSNNQISELAPDAFQGLRSLNSLLLNANKINCLRVDAFQDLHNLNLLSLYDNKLQTMAKGTFSPLRAIQTMHLAQNPFICDCHLKWLADYLHTNPIETSGARCTSPRRLANKRIGQIKSKKFRCSAKEQYFIPGTEDYRSKLSGDCFADLACPEKCRCEGTTVDCANQKLTKIPDHIPQYTAELYATSLTHKWKDSMFTKRLNNNEFTVLEATGIFKKLPQLRKINFSNNKITDIEEGAFEGAAGVNEILLTSNRLENVQHKMFKGLESLKTLNLLANPFNCNCYLAWLGEWLRKKRIVTGNPRCQKPYFLKEIPIQDVAIQDFTCDDGNDDNSCSPLSRCPTECTCLDTVVRCSNKALKVLPKGIPRDVTELYLDGNQFTLVPKELSNYKHLTLIDLSNNRISTLSNQSFSNMTQLLTFSLHGNDISVVPEGAFNDLSALSHLAIGANPLYCDCNMQWLSDWVKSEYKEPGIARCAGPGEMADKLLLTTPSKKFTCQGPVDVNILAKCNPCLSNPCKNDGTCNNDPVDFYRCTCPYGFKGQDCDVPIHACISNPYIKNITHRITIWFENVGRCICADGFEGENCEINVDDCEDNDCENNSTCVDGINNYTCLCPPEYTVKYLMPYELHRFHGVYMTCHLHSHFLLIPEFILSVSDWDSHHLADKIVRISESIGYPSSSAYKGIRELCEEKLDFCAQDLNPCQHDSKCILTPKGFKCDCTPGYIGEHCDIDFDDCQDNKCKNGAHCTDAVNSYTCICPEGYSGLFCEFSPPMVLPRTSPCDNFDCQNGAQCIIRINEPICQCLPGYQGEKCEKLVSVNFVNKESYLQIPSAKVRPQTNITLQIATDEDSGILLYKGDKDHIAVELYRGRVRASYDTGSHPASAIYSVETINDGNFHIVELLALDQSLSLSVDGGSPKIITNLSKQSTLNFDSPLYVGGMPGKNNVAAALRQAPGQNGTSFHGCIRNLYINSELQDFRKVPMQTGILPGCEPCHKKVCAHGTCQPSSQSGFTCECEEGWTGPLCDQRTNDPCLGNKCVHGTCLPINAFSYSCKCLEGHGGVLCDEEEDLFNPCQAIKCKHGKCRLSGLGQPYCECSSGYTGDSCDREISCRGERIRDYYQKQQGYAACQTTKKVSRLECRGGCAGGQCCGPLRSKRRKYAFECTDGSSFVDEVEKVVKREIEDIASDDCVQRYKIQPSGGVAILHLKLPLPLRQAESPYTQEAISVVAVTVQYETDRTEELEECKEGWTEGQKEDSEEGVTLANPSVMLMYIRGLVTHLIIALHVDDKLLCKYYKRHSSFDENCRAGYQVRVKERFTKSRVKFSGERIFSNICKPY</sequence>
<evidence type="ECO:0000313" key="30">
    <source>
        <dbReference type="Proteomes" id="UP000437017"/>
    </source>
</evidence>
<keyword evidence="7" id="KW-0433">Leucine-rich repeat</keyword>
<keyword evidence="3" id="KW-0217">Developmental protein</keyword>
<dbReference type="SUPFAM" id="SSF49899">
    <property type="entry name" value="Concanavalin A-like lectins/glucanases"/>
    <property type="match status" value="1"/>
</dbReference>
<evidence type="ECO:0000256" key="10">
    <source>
        <dbReference type="ARBA" id="ARBA00022737"/>
    </source>
</evidence>
<feature type="disulfide bond" evidence="21">
    <location>
        <begin position="1524"/>
        <end position="1533"/>
    </location>
</feature>
<dbReference type="FunFam" id="3.80.10.10:FF:000039">
    <property type="entry name" value="slit homolog 2 protein isoform X2"/>
    <property type="match status" value="1"/>
</dbReference>
<dbReference type="PROSITE" id="PS01225">
    <property type="entry name" value="CTCK_2"/>
    <property type="match status" value="1"/>
</dbReference>
<dbReference type="PRINTS" id="PR00028">
    <property type="entry name" value="POUDOMAIN"/>
</dbReference>
<dbReference type="GO" id="GO:0010605">
    <property type="term" value="P:negative regulation of macromolecule metabolic process"/>
    <property type="evidence" value="ECO:0007669"/>
    <property type="project" value="UniProtKB-ARBA"/>
</dbReference>
<feature type="disulfide bond" evidence="21">
    <location>
        <begin position="1563"/>
        <end position="1572"/>
    </location>
</feature>
<dbReference type="FunFam" id="3.80.10.10:FF:000002">
    <property type="entry name" value="Slit guidance ligand 2"/>
    <property type="match status" value="1"/>
</dbReference>
<comment type="subcellular location">
    <subcellularLocation>
        <location evidence="1 22 23">Nucleus</location>
    </subcellularLocation>
    <subcellularLocation>
        <location evidence="2">Secreted</location>
    </subcellularLocation>
</comment>
<proteinExistence type="predicted"/>
<dbReference type="FunFam" id="2.10.25.10:FF:000080">
    <property type="entry name" value="Neurogenic locus notch 1"/>
    <property type="match status" value="1"/>
</dbReference>
<feature type="disulfide bond" evidence="21">
    <location>
        <begin position="1045"/>
        <end position="1054"/>
    </location>
</feature>
<comment type="caution">
    <text evidence="29">The sequence shown here is derived from an EMBL/GenBank/DDBJ whole genome shotgun (WGS) entry which is preliminary data.</text>
</comment>
<dbReference type="GO" id="GO:0032535">
    <property type="term" value="P:regulation of cellular component size"/>
    <property type="evidence" value="ECO:0007669"/>
    <property type="project" value="UniProtKB-ARBA"/>
</dbReference>
<dbReference type="Pfam" id="PF00054">
    <property type="entry name" value="Laminin_G_1"/>
    <property type="match status" value="1"/>
</dbReference>
<keyword evidence="18" id="KW-0325">Glycoprotein</keyword>
<feature type="disulfide bond" evidence="21">
    <location>
        <begin position="1582"/>
        <end position="1592"/>
    </location>
</feature>
<feature type="domain" description="EGF-like" evidence="26">
    <location>
        <begin position="1020"/>
        <end position="1055"/>
    </location>
</feature>
<dbReference type="InterPro" id="IPR000152">
    <property type="entry name" value="EGF-type_Asp/Asn_hydroxyl_site"/>
</dbReference>
<feature type="domain" description="Homeobox" evidence="27">
    <location>
        <begin position="102"/>
        <end position="162"/>
    </location>
</feature>
<evidence type="ECO:0000256" key="14">
    <source>
        <dbReference type="ARBA" id="ARBA00023125"/>
    </source>
</evidence>
<dbReference type="GO" id="GO:0003677">
    <property type="term" value="F:DNA binding"/>
    <property type="evidence" value="ECO:0007669"/>
    <property type="project" value="UniProtKB-UniRule"/>
</dbReference>
<dbReference type="FunFam" id="2.60.120.200:FF:000013">
    <property type="entry name" value="Slit guidance ligand 2"/>
    <property type="match status" value="1"/>
</dbReference>
<dbReference type="Pfam" id="PF13855">
    <property type="entry name" value="LRR_8"/>
    <property type="match status" value="4"/>
</dbReference>
<feature type="domain" description="EGF-like" evidence="26">
    <location>
        <begin position="1503"/>
        <end position="1534"/>
    </location>
</feature>
<dbReference type="GO" id="GO:0003700">
    <property type="term" value="F:DNA-binding transcription factor activity"/>
    <property type="evidence" value="ECO:0007669"/>
    <property type="project" value="InterPro"/>
</dbReference>
<dbReference type="SMART" id="SM00181">
    <property type="entry name" value="EGF"/>
    <property type="match status" value="8"/>
</dbReference>
<dbReference type="GO" id="GO:0060562">
    <property type="term" value="P:epithelial tube morphogenesis"/>
    <property type="evidence" value="ECO:0007669"/>
    <property type="project" value="UniProtKB-ARBA"/>
</dbReference>
<feature type="DNA-binding region" description="Homeobox" evidence="22">
    <location>
        <begin position="104"/>
        <end position="163"/>
    </location>
</feature>
<feature type="disulfide bond" evidence="21">
    <location>
        <begin position="1312"/>
        <end position="1321"/>
    </location>
</feature>
<dbReference type="InterPro" id="IPR013320">
    <property type="entry name" value="ConA-like_dom_sf"/>
</dbReference>
<dbReference type="GO" id="GO:0010977">
    <property type="term" value="P:negative regulation of neuron projection development"/>
    <property type="evidence" value="ECO:0007669"/>
    <property type="project" value="UniProtKB-ARBA"/>
</dbReference>
<dbReference type="GO" id="GO:0022029">
    <property type="term" value="P:telencephalon cell migration"/>
    <property type="evidence" value="ECO:0007669"/>
    <property type="project" value="UniProtKB-ARBA"/>
</dbReference>
<feature type="non-terminal residue" evidence="29">
    <location>
        <position position="1"/>
    </location>
</feature>
<dbReference type="PROSITE" id="PS50025">
    <property type="entry name" value="LAM_G_DOMAIN"/>
    <property type="match status" value="1"/>
</dbReference>
<keyword evidence="19 22" id="KW-0539">Nucleus</keyword>
<dbReference type="InterPro" id="IPR013032">
    <property type="entry name" value="EGF-like_CS"/>
</dbReference>
<dbReference type="FunFam" id="2.10.25.10:FF:000063">
    <property type="entry name" value="Slit guidance ligand 2"/>
    <property type="match status" value="1"/>
</dbReference>
<accession>A0A6A1QEV5</accession>
<dbReference type="Gene3D" id="1.10.260.40">
    <property type="entry name" value="lambda repressor-like DNA-binding domains"/>
    <property type="match status" value="1"/>
</dbReference>
<evidence type="ECO:0000256" key="21">
    <source>
        <dbReference type="PROSITE-ProRule" id="PRU00076"/>
    </source>
</evidence>
<comment type="caution">
    <text evidence="21">Lacks conserved residue(s) required for the propagation of feature annotation.</text>
</comment>
<dbReference type="InterPro" id="IPR001356">
    <property type="entry name" value="HD"/>
</dbReference>
<dbReference type="GO" id="GO:0030308">
    <property type="term" value="P:negative regulation of cell growth"/>
    <property type="evidence" value="ECO:0007669"/>
    <property type="project" value="UniProtKB-ARBA"/>
</dbReference>
<feature type="domain" description="EGF-like" evidence="26">
    <location>
        <begin position="1537"/>
        <end position="1573"/>
    </location>
</feature>
<dbReference type="SMART" id="SM00282">
    <property type="entry name" value="LamG"/>
    <property type="match status" value="1"/>
</dbReference>
<evidence type="ECO:0000256" key="17">
    <source>
        <dbReference type="ARBA" id="ARBA00023163"/>
    </source>
</evidence>
<evidence type="ECO:0000259" key="26">
    <source>
        <dbReference type="PROSITE" id="PS50026"/>
    </source>
</evidence>
<dbReference type="InterPro" id="IPR018097">
    <property type="entry name" value="EGF_Ca-bd_CS"/>
</dbReference>
<evidence type="ECO:0000256" key="11">
    <source>
        <dbReference type="ARBA" id="ARBA00022782"/>
    </source>
</evidence>
<protein>
    <recommendedName>
        <fullName evidence="20">Slit homolog 2 protein</fullName>
    </recommendedName>
</protein>
<dbReference type="InterPro" id="IPR009030">
    <property type="entry name" value="Growth_fac_rcpt_cys_sf"/>
</dbReference>
<dbReference type="SMART" id="SM00082">
    <property type="entry name" value="LRRCT"/>
    <property type="match status" value="4"/>
</dbReference>
<dbReference type="InterPro" id="IPR032675">
    <property type="entry name" value="LRR_dom_sf"/>
</dbReference>
<dbReference type="FunFam" id="2.10.25.10:FF:000289">
    <property type="entry name" value="Slit guidance ligand 2"/>
    <property type="match status" value="1"/>
</dbReference>
<dbReference type="InterPro" id="IPR000372">
    <property type="entry name" value="LRRNT"/>
</dbReference>
<dbReference type="PROSITE" id="PS50071">
    <property type="entry name" value="HOMEOBOX_2"/>
    <property type="match status" value="1"/>
</dbReference>
<evidence type="ECO:0000256" key="1">
    <source>
        <dbReference type="ARBA" id="ARBA00004123"/>
    </source>
</evidence>
<dbReference type="GO" id="GO:0001822">
    <property type="term" value="P:kidney development"/>
    <property type="evidence" value="ECO:0007669"/>
    <property type="project" value="UniProtKB-ARBA"/>
</dbReference>
<dbReference type="InterPro" id="IPR051355">
    <property type="entry name" value="Notch/Slit_guidance"/>
</dbReference>
<dbReference type="SMART" id="SM00013">
    <property type="entry name" value="LRRNT"/>
    <property type="match status" value="3"/>
</dbReference>
<dbReference type="FunFam" id="2.10.25.10:FF:000062">
    <property type="entry name" value="Slit guidance ligand 2"/>
    <property type="match status" value="1"/>
</dbReference>
<dbReference type="GO" id="GO:0050767">
    <property type="term" value="P:regulation of neurogenesis"/>
    <property type="evidence" value="ECO:0007669"/>
    <property type="project" value="UniProtKB-ARBA"/>
</dbReference>
<evidence type="ECO:0000256" key="3">
    <source>
        <dbReference type="ARBA" id="ARBA00022473"/>
    </source>
</evidence>
<dbReference type="FunFam" id="2.10.25.10:FF:000053">
    <property type="entry name" value="Slit guidance ligand 2"/>
    <property type="match status" value="1"/>
</dbReference>
<dbReference type="InterPro" id="IPR000742">
    <property type="entry name" value="EGF"/>
</dbReference>
<dbReference type="SUPFAM" id="SSF46689">
    <property type="entry name" value="Homeodomain-like"/>
    <property type="match status" value="1"/>
</dbReference>
<feature type="domain" description="EGF-like" evidence="26">
    <location>
        <begin position="1098"/>
        <end position="1134"/>
    </location>
</feature>
<dbReference type="GO" id="GO:0005634">
    <property type="term" value="C:nucleus"/>
    <property type="evidence" value="ECO:0007669"/>
    <property type="project" value="UniProtKB-SubCell"/>
</dbReference>
<feature type="domain" description="EGF-like" evidence="26">
    <location>
        <begin position="1578"/>
        <end position="1614"/>
    </location>
</feature>
<dbReference type="Pfam" id="PF00008">
    <property type="entry name" value="EGF"/>
    <property type="match status" value="4"/>
</dbReference>
<evidence type="ECO:0000256" key="20">
    <source>
        <dbReference type="ARBA" id="ARBA00074955"/>
    </source>
</evidence>
<dbReference type="SUPFAM" id="SSF52058">
    <property type="entry name" value="L domain-like"/>
    <property type="match status" value="3"/>
</dbReference>
<dbReference type="PROSITE" id="PS01186">
    <property type="entry name" value="EGF_2"/>
    <property type="match status" value="7"/>
</dbReference>
<reference evidence="29 30" key="1">
    <citation type="journal article" date="2019" name="PLoS ONE">
        <title>Genomic analyses reveal an absence of contemporary introgressive admixture between fin whales and blue whales, despite known hybrids.</title>
        <authorList>
            <person name="Westbury M.V."/>
            <person name="Petersen B."/>
            <person name="Lorenzen E.D."/>
        </authorList>
    </citation>
    <scope>NUCLEOTIDE SEQUENCE [LARGE SCALE GENOMIC DNA]</scope>
    <source>
        <strain evidence="29">FinWhale-01</strain>
    </source>
</reference>
<evidence type="ECO:0000256" key="2">
    <source>
        <dbReference type="ARBA" id="ARBA00004613"/>
    </source>
</evidence>
<dbReference type="CDD" id="cd00110">
    <property type="entry name" value="LamG"/>
    <property type="match status" value="1"/>
</dbReference>
<dbReference type="GO" id="GO:0050919">
    <property type="term" value="P:negative chemotaxis"/>
    <property type="evidence" value="ECO:0007669"/>
    <property type="project" value="TreeGrafter"/>
</dbReference>
<dbReference type="InterPro" id="IPR001611">
    <property type="entry name" value="Leu-rich_rpt"/>
</dbReference>
<evidence type="ECO:0000259" key="27">
    <source>
        <dbReference type="PROSITE" id="PS50071"/>
    </source>
</evidence>
<evidence type="ECO:0000256" key="8">
    <source>
        <dbReference type="ARBA" id="ARBA00022674"/>
    </source>
</evidence>
<keyword evidence="30" id="KW-1185">Reference proteome</keyword>
<name>A0A6A1QEV5_BALPH</name>
<feature type="domain" description="Laminin G" evidence="25">
    <location>
        <begin position="1325"/>
        <end position="1499"/>
    </location>
</feature>
<keyword evidence="15 22" id="KW-0371">Homeobox</keyword>
<dbReference type="FunFam" id="1.10.10.60:FF:000161">
    <property type="entry name" value="POU domain protein"/>
    <property type="match status" value="1"/>
</dbReference>
<dbReference type="GO" id="GO:0050770">
    <property type="term" value="P:regulation of axonogenesis"/>
    <property type="evidence" value="ECO:0007669"/>
    <property type="project" value="UniProtKB-ARBA"/>
</dbReference>
<dbReference type="PROSITE" id="PS01187">
    <property type="entry name" value="EGF_CA"/>
    <property type="match status" value="2"/>
</dbReference>
<evidence type="ECO:0000256" key="15">
    <source>
        <dbReference type="ARBA" id="ARBA00023155"/>
    </source>
</evidence>
<evidence type="ECO:0000256" key="13">
    <source>
        <dbReference type="ARBA" id="ARBA00023015"/>
    </source>
</evidence>
<keyword evidence="9" id="KW-0732">Signal</keyword>
<dbReference type="SMART" id="SM00179">
    <property type="entry name" value="EGF_CA"/>
    <property type="match status" value="6"/>
</dbReference>
<keyword evidence="8" id="KW-0358">Heparin-binding</keyword>
<dbReference type="PROSITE" id="PS51179">
    <property type="entry name" value="POU_3"/>
    <property type="match status" value="1"/>
</dbReference>
<keyword evidence="16 21" id="KW-1015">Disulfide bond</keyword>
<dbReference type="OrthoDB" id="283575at2759"/>
<dbReference type="Gene3D" id="2.60.120.200">
    <property type="match status" value="1"/>
</dbReference>
<keyword evidence="12" id="KW-0524">Neurogenesis</keyword>
<dbReference type="Pfam" id="PF00046">
    <property type="entry name" value="Homeodomain"/>
    <property type="match status" value="1"/>
</dbReference>
<dbReference type="InterPro" id="IPR010982">
    <property type="entry name" value="Lambda_DNA-bd_dom_sf"/>
</dbReference>
<feature type="domain" description="EGF-like" evidence="26">
    <location>
        <begin position="1201"/>
        <end position="1239"/>
    </location>
</feature>
<dbReference type="GO" id="GO:0021772">
    <property type="term" value="P:olfactory bulb development"/>
    <property type="evidence" value="ECO:0007669"/>
    <property type="project" value="UniProtKB-ARBA"/>
</dbReference>
<feature type="disulfide bond" evidence="21">
    <location>
        <begin position="1267"/>
        <end position="1276"/>
    </location>
</feature>
<dbReference type="GO" id="GO:0005509">
    <property type="term" value="F:calcium ion binding"/>
    <property type="evidence" value="ECO:0007669"/>
    <property type="project" value="InterPro"/>
</dbReference>
<dbReference type="Gene3D" id="3.80.10.10">
    <property type="entry name" value="Ribonuclease Inhibitor"/>
    <property type="match status" value="4"/>
</dbReference>
<keyword evidence="6 21" id="KW-0245">EGF-like domain</keyword>
<dbReference type="Pfam" id="PF01462">
    <property type="entry name" value="LRRNT"/>
    <property type="match status" value="1"/>
</dbReference>
<evidence type="ECO:0000259" key="24">
    <source>
        <dbReference type="PROSITE" id="PS01225"/>
    </source>
</evidence>
<evidence type="ECO:0000256" key="5">
    <source>
        <dbReference type="ARBA" id="ARBA00022525"/>
    </source>
</evidence>
<dbReference type="CDD" id="cd00086">
    <property type="entry name" value="homeodomain"/>
    <property type="match status" value="1"/>
</dbReference>
<feature type="domain" description="EGF-like" evidence="26">
    <location>
        <begin position="1286"/>
        <end position="1322"/>
    </location>
</feature>
<keyword evidence="5" id="KW-0964">Secreted</keyword>
<feature type="domain" description="EGF-like" evidence="26">
    <location>
        <begin position="1241"/>
        <end position="1277"/>
    </location>
</feature>
<dbReference type="InterPro" id="IPR009057">
    <property type="entry name" value="Homeodomain-like_sf"/>
</dbReference>
<dbReference type="GO" id="GO:0072359">
    <property type="term" value="P:circulatory system development"/>
    <property type="evidence" value="ECO:0007669"/>
    <property type="project" value="UniProtKB-ARBA"/>
</dbReference>
<dbReference type="GO" id="GO:0008201">
    <property type="term" value="F:heparin binding"/>
    <property type="evidence" value="ECO:0007669"/>
    <property type="project" value="UniProtKB-KW"/>
</dbReference>
<dbReference type="PROSITE" id="PS51450">
    <property type="entry name" value="LRR"/>
    <property type="match status" value="4"/>
</dbReference>
<evidence type="ECO:0000256" key="19">
    <source>
        <dbReference type="ARBA" id="ARBA00023242"/>
    </source>
</evidence>
<evidence type="ECO:0000256" key="7">
    <source>
        <dbReference type="ARBA" id="ARBA00022614"/>
    </source>
</evidence>
<evidence type="ECO:0000256" key="23">
    <source>
        <dbReference type="RuleBase" id="RU000682"/>
    </source>
</evidence>
<dbReference type="EMBL" id="SGJD01000067">
    <property type="protein sequence ID" value="KAB0407252.1"/>
    <property type="molecule type" value="Genomic_DNA"/>
</dbReference>
<dbReference type="PROSITE" id="PS00022">
    <property type="entry name" value="EGF_1"/>
    <property type="match status" value="8"/>
</dbReference>
<dbReference type="Proteomes" id="UP000437017">
    <property type="component" value="Unassembled WGS sequence"/>
</dbReference>
<keyword evidence="17" id="KW-0804">Transcription</keyword>
<evidence type="ECO:0000256" key="9">
    <source>
        <dbReference type="ARBA" id="ARBA00022729"/>
    </source>
</evidence>
<dbReference type="GO" id="GO:0007165">
    <property type="term" value="P:signal transduction"/>
    <property type="evidence" value="ECO:0007669"/>
    <property type="project" value="UniProtKB-ARBA"/>
</dbReference>
<dbReference type="PROSITE" id="PS00010">
    <property type="entry name" value="ASX_HYDROXYL"/>
    <property type="match status" value="2"/>
</dbReference>
<gene>
    <name evidence="29" type="ORF">E2I00_002821</name>
</gene>
<evidence type="ECO:0000256" key="16">
    <source>
        <dbReference type="ARBA" id="ARBA00023157"/>
    </source>
</evidence>
<dbReference type="InterPro" id="IPR001881">
    <property type="entry name" value="EGF-like_Ca-bd_dom"/>
</dbReference>
<dbReference type="InterPro" id="IPR013847">
    <property type="entry name" value="POU"/>
</dbReference>
<feature type="disulfide bond" evidence="21">
    <location>
        <begin position="1229"/>
        <end position="1238"/>
    </location>
</feature>
<keyword evidence="4" id="KW-0145">Chemotaxis</keyword>
<dbReference type="Gene3D" id="2.10.25.10">
    <property type="entry name" value="Laminin"/>
    <property type="match status" value="7"/>
</dbReference>
<dbReference type="FunFam" id="2.10.25.10:FF:000045">
    <property type="entry name" value="Slit guidance ligand 2"/>
    <property type="match status" value="1"/>
</dbReference>
<dbReference type="GO" id="GO:0031290">
    <property type="term" value="P:retinal ganglion cell axon guidance"/>
    <property type="evidence" value="ECO:0007669"/>
    <property type="project" value="TreeGrafter"/>
</dbReference>
<dbReference type="PANTHER" id="PTHR45836">
    <property type="entry name" value="SLIT HOMOLOG"/>
    <property type="match status" value="1"/>
</dbReference>
<dbReference type="SUPFAM" id="SSF57184">
    <property type="entry name" value="Growth factor receptor domain"/>
    <property type="match status" value="1"/>
</dbReference>
<dbReference type="SMART" id="SM00352">
    <property type="entry name" value="POU"/>
    <property type="match status" value="1"/>
</dbReference>
<evidence type="ECO:0000259" key="25">
    <source>
        <dbReference type="PROSITE" id="PS50025"/>
    </source>
</evidence>
<dbReference type="SUPFAM" id="SSF47413">
    <property type="entry name" value="lambda repressor-like DNA-binding domains"/>
    <property type="match status" value="1"/>
</dbReference>
<evidence type="ECO:0000256" key="22">
    <source>
        <dbReference type="PROSITE-ProRule" id="PRU00108"/>
    </source>
</evidence>
<dbReference type="InterPro" id="IPR006207">
    <property type="entry name" value="Cys_knot_C"/>
</dbReference>
<organism evidence="29 30">
    <name type="scientific">Balaenoptera physalus</name>
    <name type="common">Fin whale</name>
    <name type="synonym">Balaena physalus</name>
    <dbReference type="NCBI Taxonomy" id="9770"/>
    <lineage>
        <taxon>Eukaryota</taxon>
        <taxon>Metazoa</taxon>
        <taxon>Chordata</taxon>
        <taxon>Craniata</taxon>
        <taxon>Vertebrata</taxon>
        <taxon>Euteleostomi</taxon>
        <taxon>Mammalia</taxon>
        <taxon>Eutheria</taxon>
        <taxon>Laurasiatheria</taxon>
        <taxon>Artiodactyla</taxon>
        <taxon>Whippomorpha</taxon>
        <taxon>Cetacea</taxon>
        <taxon>Mysticeti</taxon>
        <taxon>Balaenopteridae</taxon>
        <taxon>Balaenoptera</taxon>
    </lineage>
</organism>
<feature type="domain" description="POU-specific" evidence="28">
    <location>
        <begin position="12"/>
        <end position="86"/>
    </location>
</feature>
<dbReference type="SUPFAM" id="SSF57196">
    <property type="entry name" value="EGF/Laminin"/>
    <property type="match status" value="3"/>
</dbReference>
<evidence type="ECO:0000313" key="29">
    <source>
        <dbReference type="EMBL" id="KAB0407252.1"/>
    </source>
</evidence>
<dbReference type="Pfam" id="PF01463">
    <property type="entry name" value="LRRCT"/>
    <property type="match status" value="4"/>
</dbReference>
<evidence type="ECO:0000256" key="12">
    <source>
        <dbReference type="ARBA" id="ARBA00022902"/>
    </source>
</evidence>
<evidence type="ECO:0000256" key="18">
    <source>
        <dbReference type="ARBA" id="ARBA00023180"/>
    </source>
</evidence>
<keyword evidence="10" id="KW-0677">Repeat</keyword>
<dbReference type="GO" id="GO:0048495">
    <property type="term" value="F:Roundabout binding"/>
    <property type="evidence" value="ECO:0007669"/>
    <property type="project" value="TreeGrafter"/>
</dbReference>
<dbReference type="Pfam" id="PF12661">
    <property type="entry name" value="hEGF"/>
    <property type="match status" value="2"/>
</dbReference>
<dbReference type="PROSITE" id="PS50026">
    <property type="entry name" value="EGF_3"/>
    <property type="match status" value="8"/>
</dbReference>
<evidence type="ECO:0000259" key="28">
    <source>
        <dbReference type="PROSITE" id="PS51179"/>
    </source>
</evidence>
<feature type="disulfide bond" evidence="21">
    <location>
        <begin position="1541"/>
        <end position="1551"/>
    </location>
</feature>
<dbReference type="InterPro" id="IPR000327">
    <property type="entry name" value="POU_dom"/>
</dbReference>
<dbReference type="GO" id="GO:0005576">
    <property type="term" value="C:extracellular region"/>
    <property type="evidence" value="ECO:0007669"/>
    <property type="project" value="UniProtKB-SubCell"/>
</dbReference>